<accession>A0A6V8KSA9</accession>
<evidence type="ECO:0000259" key="1">
    <source>
        <dbReference type="PROSITE" id="PS50943"/>
    </source>
</evidence>
<sequence>MAVKPSPTTLRRQLGAELRRLRADRTVADVAAELGWSDSKLSRIETAHTGVRPKDLDRLLEAYAVAEDARARIRALAGQSRQRAWWEAYGDVLPNAYETYIGFEAEAVGIYNYECQVVPGLLQTAEYASAVIQADGVYEDDEVHGQRVAVRMARQAVLTRDPPPQLSVIVDEAVLRRPIGGPDVMRRQLTSLVEANERKMVTVQVLPFAAGAHRALAGAFIILEFARDGDSPLVYSEGMTGGVFRSRPDELRNYWMSFEALRAAALNPKKSVDFISAIVRGEN</sequence>
<dbReference type="Proteomes" id="UP000482800">
    <property type="component" value="Unassembled WGS sequence"/>
</dbReference>
<dbReference type="InterPro" id="IPR043917">
    <property type="entry name" value="DUF5753"/>
</dbReference>
<proteinExistence type="predicted"/>
<keyword evidence="3" id="KW-1185">Reference proteome</keyword>
<dbReference type="Pfam" id="PF13560">
    <property type="entry name" value="HTH_31"/>
    <property type="match status" value="1"/>
</dbReference>
<feature type="domain" description="HTH cro/C1-type" evidence="1">
    <location>
        <begin position="20"/>
        <end position="70"/>
    </location>
</feature>
<evidence type="ECO:0000313" key="3">
    <source>
        <dbReference type="Proteomes" id="UP000482800"/>
    </source>
</evidence>
<dbReference type="Pfam" id="PF19054">
    <property type="entry name" value="DUF5753"/>
    <property type="match status" value="1"/>
</dbReference>
<dbReference type="CDD" id="cd00093">
    <property type="entry name" value="HTH_XRE"/>
    <property type="match status" value="1"/>
</dbReference>
<dbReference type="PROSITE" id="PS50943">
    <property type="entry name" value="HTH_CROC1"/>
    <property type="match status" value="1"/>
</dbReference>
<dbReference type="InterPro" id="IPR010982">
    <property type="entry name" value="Lambda_DNA-bd_dom_sf"/>
</dbReference>
<name>A0A6V8KSA9_9ACTN</name>
<reference evidence="2 3" key="2">
    <citation type="submission" date="2020-03" db="EMBL/GenBank/DDBJ databases">
        <authorList>
            <person name="Ichikawa N."/>
            <person name="Kimura A."/>
            <person name="Kitahashi Y."/>
            <person name="Uohara A."/>
        </authorList>
    </citation>
    <scope>NUCLEOTIDE SEQUENCE [LARGE SCALE GENOMIC DNA]</scope>
    <source>
        <strain evidence="2 3">NBRC 108639</strain>
    </source>
</reference>
<organism evidence="2 3">
    <name type="scientific">Phytohabitans houttuyneae</name>
    <dbReference type="NCBI Taxonomy" id="1076126"/>
    <lineage>
        <taxon>Bacteria</taxon>
        <taxon>Bacillati</taxon>
        <taxon>Actinomycetota</taxon>
        <taxon>Actinomycetes</taxon>
        <taxon>Micromonosporales</taxon>
        <taxon>Micromonosporaceae</taxon>
    </lineage>
</organism>
<dbReference type="GO" id="GO:0003677">
    <property type="term" value="F:DNA binding"/>
    <property type="evidence" value="ECO:0007669"/>
    <property type="project" value="InterPro"/>
</dbReference>
<dbReference type="InterPro" id="IPR001387">
    <property type="entry name" value="Cro/C1-type_HTH"/>
</dbReference>
<dbReference type="AlphaFoldDB" id="A0A6V8KSA9"/>
<gene>
    <name evidence="2" type="ORF">Phou_088570</name>
</gene>
<reference evidence="2 3" key="1">
    <citation type="submission" date="2020-03" db="EMBL/GenBank/DDBJ databases">
        <title>Whole genome shotgun sequence of Phytohabitans houttuyneae NBRC 108639.</title>
        <authorList>
            <person name="Komaki H."/>
            <person name="Tamura T."/>
        </authorList>
    </citation>
    <scope>NUCLEOTIDE SEQUENCE [LARGE SCALE GENOMIC DNA]</scope>
    <source>
        <strain evidence="2 3">NBRC 108639</strain>
    </source>
</reference>
<dbReference type="SMART" id="SM00530">
    <property type="entry name" value="HTH_XRE"/>
    <property type="match status" value="1"/>
</dbReference>
<evidence type="ECO:0000313" key="2">
    <source>
        <dbReference type="EMBL" id="GFJ84677.1"/>
    </source>
</evidence>
<protein>
    <submittedName>
        <fullName evidence="2">Transcriptional regulator</fullName>
    </submittedName>
</protein>
<dbReference type="EMBL" id="BLPF01000004">
    <property type="protein sequence ID" value="GFJ84677.1"/>
    <property type="molecule type" value="Genomic_DNA"/>
</dbReference>
<comment type="caution">
    <text evidence="2">The sequence shown here is derived from an EMBL/GenBank/DDBJ whole genome shotgun (WGS) entry which is preliminary data.</text>
</comment>
<dbReference type="RefSeq" id="WP_173069268.1">
    <property type="nucleotide sequence ID" value="NZ_BAABGO010000008.1"/>
</dbReference>
<dbReference type="Gene3D" id="1.10.260.40">
    <property type="entry name" value="lambda repressor-like DNA-binding domains"/>
    <property type="match status" value="1"/>
</dbReference>
<dbReference type="SUPFAM" id="SSF47413">
    <property type="entry name" value="lambda repressor-like DNA-binding domains"/>
    <property type="match status" value="1"/>
</dbReference>